<dbReference type="InterPro" id="IPR036390">
    <property type="entry name" value="WH_DNA-bd_sf"/>
</dbReference>
<dbReference type="GO" id="GO:0003700">
    <property type="term" value="F:DNA-binding transcription factor activity"/>
    <property type="evidence" value="ECO:0007669"/>
    <property type="project" value="TreeGrafter"/>
</dbReference>
<dbReference type="Pfam" id="PF02082">
    <property type="entry name" value="Rrf2"/>
    <property type="match status" value="1"/>
</dbReference>
<dbReference type="GO" id="GO:0005829">
    <property type="term" value="C:cytosol"/>
    <property type="evidence" value="ECO:0007669"/>
    <property type="project" value="TreeGrafter"/>
</dbReference>
<dbReference type="Proteomes" id="UP000239504">
    <property type="component" value="Unassembled WGS sequence"/>
</dbReference>
<name>A0A2S7K2V6_9PROT</name>
<protein>
    <submittedName>
        <fullName evidence="2">BadM/Rrf2 family transcriptional regulator</fullName>
    </submittedName>
</protein>
<comment type="caution">
    <text evidence="2">The sequence shown here is derived from an EMBL/GenBank/DDBJ whole genome shotgun (WGS) entry which is preliminary data.</text>
</comment>
<keyword evidence="3" id="KW-1185">Reference proteome</keyword>
<dbReference type="Gene3D" id="1.10.10.10">
    <property type="entry name" value="Winged helix-like DNA-binding domain superfamily/Winged helix DNA-binding domain"/>
    <property type="match status" value="1"/>
</dbReference>
<evidence type="ECO:0000313" key="2">
    <source>
        <dbReference type="EMBL" id="PQA86825.1"/>
    </source>
</evidence>
<dbReference type="OrthoDB" id="9795923at2"/>
<dbReference type="PANTHER" id="PTHR33221">
    <property type="entry name" value="WINGED HELIX-TURN-HELIX TRANSCRIPTIONAL REGULATOR, RRF2 FAMILY"/>
    <property type="match status" value="1"/>
</dbReference>
<dbReference type="PROSITE" id="PS51197">
    <property type="entry name" value="HTH_RRF2_2"/>
    <property type="match status" value="1"/>
</dbReference>
<reference evidence="2 3" key="1">
    <citation type="submission" date="2017-12" db="EMBL/GenBank/DDBJ databases">
        <authorList>
            <person name="Hurst M.R.H."/>
        </authorList>
    </citation>
    <scope>NUCLEOTIDE SEQUENCE [LARGE SCALE GENOMIC DNA]</scope>
    <source>
        <strain evidence="2 3">SY-3-19</strain>
    </source>
</reference>
<keyword evidence="1" id="KW-0238">DNA-binding</keyword>
<organism evidence="2 3">
    <name type="scientific">Hyphococcus luteus</name>
    <dbReference type="NCBI Taxonomy" id="2058213"/>
    <lineage>
        <taxon>Bacteria</taxon>
        <taxon>Pseudomonadati</taxon>
        <taxon>Pseudomonadota</taxon>
        <taxon>Alphaproteobacteria</taxon>
        <taxon>Parvularculales</taxon>
        <taxon>Parvularculaceae</taxon>
        <taxon>Hyphococcus</taxon>
    </lineage>
</organism>
<dbReference type="NCBIfam" id="TIGR00738">
    <property type="entry name" value="rrf2_super"/>
    <property type="match status" value="1"/>
</dbReference>
<proteinExistence type="predicted"/>
<dbReference type="PANTHER" id="PTHR33221:SF4">
    <property type="entry name" value="HTH-TYPE TRANSCRIPTIONAL REPRESSOR NSRR"/>
    <property type="match status" value="1"/>
</dbReference>
<dbReference type="GO" id="GO:0003677">
    <property type="term" value="F:DNA binding"/>
    <property type="evidence" value="ECO:0007669"/>
    <property type="project" value="UniProtKB-KW"/>
</dbReference>
<dbReference type="InterPro" id="IPR000944">
    <property type="entry name" value="Tscrpt_reg_Rrf2"/>
</dbReference>
<dbReference type="EMBL" id="PJCH01000011">
    <property type="protein sequence ID" value="PQA86825.1"/>
    <property type="molecule type" value="Genomic_DNA"/>
</dbReference>
<evidence type="ECO:0000256" key="1">
    <source>
        <dbReference type="ARBA" id="ARBA00023125"/>
    </source>
</evidence>
<gene>
    <name evidence="2" type="ORF">CW354_15195</name>
</gene>
<sequence length="146" mass="16140">MRLNLQTDYALRMLMHLAVNQDRLCTIADIAERYGISKNHLMKVAHLLGRDGFIETVRGRAGGLRLARPASEINVGDIVRRMEADFAVVECFAGGAGECAITPACRLKSVLKEALEAFLTALDAYTLDDLVRRNPRLRDLLAEEAA</sequence>
<dbReference type="SUPFAM" id="SSF46785">
    <property type="entry name" value="Winged helix' DNA-binding domain"/>
    <property type="match status" value="1"/>
</dbReference>
<evidence type="ECO:0000313" key="3">
    <source>
        <dbReference type="Proteomes" id="UP000239504"/>
    </source>
</evidence>
<dbReference type="RefSeq" id="WP_104830942.1">
    <property type="nucleotide sequence ID" value="NZ_PJCH01000011.1"/>
</dbReference>
<dbReference type="AlphaFoldDB" id="A0A2S7K2V6"/>
<accession>A0A2S7K2V6</accession>
<dbReference type="InterPro" id="IPR036388">
    <property type="entry name" value="WH-like_DNA-bd_sf"/>
</dbReference>